<name>A0A1F4VGK2_UNCKA</name>
<keyword evidence="1" id="KW-0812">Transmembrane</keyword>
<feature type="transmembrane region" description="Helical" evidence="1">
    <location>
        <begin position="64"/>
        <end position="81"/>
    </location>
</feature>
<dbReference type="AlphaFoldDB" id="A0A1F4VGK2"/>
<sequence length="128" mass="14363">MGTKTTQKKKAPNFSESSLLFGGSIMCFLIGTSSYLYKVDISTKPLFLISAFLFAALLVSRKPFLIGMFIAAISSWIGSVLGERIFSDNELWYSVYLAFASFVWFIGTLIISRRKPKKPNTPDKEKTK</sequence>
<feature type="transmembrane region" description="Helical" evidence="1">
    <location>
        <begin position="43"/>
        <end position="59"/>
    </location>
</feature>
<feature type="transmembrane region" description="Helical" evidence="1">
    <location>
        <begin position="20"/>
        <end position="37"/>
    </location>
</feature>
<evidence type="ECO:0000313" key="3">
    <source>
        <dbReference type="Proteomes" id="UP000177763"/>
    </source>
</evidence>
<keyword evidence="1" id="KW-0472">Membrane</keyword>
<gene>
    <name evidence="2" type="ORF">A3H26_03560</name>
</gene>
<dbReference type="EMBL" id="MEVN01000042">
    <property type="protein sequence ID" value="OGC56245.1"/>
    <property type="molecule type" value="Genomic_DNA"/>
</dbReference>
<proteinExistence type="predicted"/>
<dbReference type="Proteomes" id="UP000177763">
    <property type="component" value="Unassembled WGS sequence"/>
</dbReference>
<reference evidence="2 3" key="1">
    <citation type="journal article" date="2016" name="Nat. Commun.">
        <title>Thousands of microbial genomes shed light on interconnected biogeochemical processes in an aquifer system.</title>
        <authorList>
            <person name="Anantharaman K."/>
            <person name="Brown C.T."/>
            <person name="Hug L.A."/>
            <person name="Sharon I."/>
            <person name="Castelle C.J."/>
            <person name="Probst A.J."/>
            <person name="Thomas B.C."/>
            <person name="Singh A."/>
            <person name="Wilkins M.J."/>
            <person name="Karaoz U."/>
            <person name="Brodie E.L."/>
            <person name="Williams K.H."/>
            <person name="Hubbard S.S."/>
            <person name="Banfield J.F."/>
        </authorList>
    </citation>
    <scope>NUCLEOTIDE SEQUENCE [LARGE SCALE GENOMIC DNA]</scope>
</reference>
<dbReference type="STRING" id="1802630.A3H26_03560"/>
<evidence type="ECO:0000313" key="2">
    <source>
        <dbReference type="EMBL" id="OGC56245.1"/>
    </source>
</evidence>
<evidence type="ECO:0000256" key="1">
    <source>
        <dbReference type="SAM" id="Phobius"/>
    </source>
</evidence>
<feature type="transmembrane region" description="Helical" evidence="1">
    <location>
        <begin position="93"/>
        <end position="111"/>
    </location>
</feature>
<keyword evidence="1" id="KW-1133">Transmembrane helix</keyword>
<protein>
    <submittedName>
        <fullName evidence="2">Uncharacterized protein</fullName>
    </submittedName>
</protein>
<organism evidence="2 3">
    <name type="scientific">candidate division WWE3 bacterium RIFCSPLOWO2_12_FULL_36_10</name>
    <dbReference type="NCBI Taxonomy" id="1802630"/>
    <lineage>
        <taxon>Bacteria</taxon>
        <taxon>Katanobacteria</taxon>
    </lineage>
</organism>
<comment type="caution">
    <text evidence="2">The sequence shown here is derived from an EMBL/GenBank/DDBJ whole genome shotgun (WGS) entry which is preliminary data.</text>
</comment>
<accession>A0A1F4VGK2</accession>